<keyword evidence="3" id="KW-1185">Reference proteome</keyword>
<feature type="compositionally biased region" description="Basic and acidic residues" evidence="1">
    <location>
        <begin position="57"/>
        <end position="68"/>
    </location>
</feature>
<gene>
    <name evidence="2" type="ORF">NDU88_003098</name>
</gene>
<evidence type="ECO:0000313" key="2">
    <source>
        <dbReference type="EMBL" id="KAJ1124649.1"/>
    </source>
</evidence>
<dbReference type="EMBL" id="JANPWB010000011">
    <property type="protein sequence ID" value="KAJ1124649.1"/>
    <property type="molecule type" value="Genomic_DNA"/>
</dbReference>
<accession>A0AAV7PAB1</accession>
<sequence length="87" mass="9576">MSGKNGEAEALTKHTKVILAAIQESKTPLENQIATLVGEVGLLRDDQKKNKRPGQSHRRDGERDDPKGENTQATNGMRGRGPENRSR</sequence>
<feature type="region of interest" description="Disordered" evidence="1">
    <location>
        <begin position="39"/>
        <end position="87"/>
    </location>
</feature>
<organism evidence="2 3">
    <name type="scientific">Pleurodeles waltl</name>
    <name type="common">Iberian ribbed newt</name>
    <dbReference type="NCBI Taxonomy" id="8319"/>
    <lineage>
        <taxon>Eukaryota</taxon>
        <taxon>Metazoa</taxon>
        <taxon>Chordata</taxon>
        <taxon>Craniata</taxon>
        <taxon>Vertebrata</taxon>
        <taxon>Euteleostomi</taxon>
        <taxon>Amphibia</taxon>
        <taxon>Batrachia</taxon>
        <taxon>Caudata</taxon>
        <taxon>Salamandroidea</taxon>
        <taxon>Salamandridae</taxon>
        <taxon>Pleurodelinae</taxon>
        <taxon>Pleurodeles</taxon>
    </lineage>
</organism>
<evidence type="ECO:0000313" key="3">
    <source>
        <dbReference type="Proteomes" id="UP001066276"/>
    </source>
</evidence>
<proteinExistence type="predicted"/>
<evidence type="ECO:0000256" key="1">
    <source>
        <dbReference type="SAM" id="MobiDB-lite"/>
    </source>
</evidence>
<name>A0AAV7PAB1_PLEWA</name>
<dbReference type="Proteomes" id="UP001066276">
    <property type="component" value="Chromosome 7"/>
</dbReference>
<dbReference type="AlphaFoldDB" id="A0AAV7PAB1"/>
<protein>
    <submittedName>
        <fullName evidence="2">Uncharacterized protein</fullName>
    </submittedName>
</protein>
<reference evidence="2" key="1">
    <citation type="journal article" date="2022" name="bioRxiv">
        <title>Sequencing and chromosome-scale assembly of the giantPleurodeles waltlgenome.</title>
        <authorList>
            <person name="Brown T."/>
            <person name="Elewa A."/>
            <person name="Iarovenko S."/>
            <person name="Subramanian E."/>
            <person name="Araus A.J."/>
            <person name="Petzold A."/>
            <person name="Susuki M."/>
            <person name="Suzuki K.-i.T."/>
            <person name="Hayashi T."/>
            <person name="Toyoda A."/>
            <person name="Oliveira C."/>
            <person name="Osipova E."/>
            <person name="Leigh N.D."/>
            <person name="Simon A."/>
            <person name="Yun M.H."/>
        </authorList>
    </citation>
    <scope>NUCLEOTIDE SEQUENCE</scope>
    <source>
        <strain evidence="2">20211129_DDA</strain>
        <tissue evidence="2">Liver</tissue>
    </source>
</reference>
<comment type="caution">
    <text evidence="2">The sequence shown here is derived from an EMBL/GenBank/DDBJ whole genome shotgun (WGS) entry which is preliminary data.</text>
</comment>